<dbReference type="AlphaFoldDB" id="R1G5Z8"/>
<keyword evidence="2" id="KW-1185">Reference proteome</keyword>
<reference evidence="1 2" key="1">
    <citation type="submission" date="2013-02" db="EMBL/GenBank/DDBJ databases">
        <title>Draft genome sequence of Amycolatopsis vancoresmycina strain DSM 44592T.</title>
        <authorList>
            <person name="Kumar S."/>
            <person name="Kaur N."/>
            <person name="Kaur C."/>
            <person name="Raghava G.P.S."/>
            <person name="Mayilraj S."/>
        </authorList>
    </citation>
    <scope>NUCLEOTIDE SEQUENCE [LARGE SCALE GENOMIC DNA]</scope>
    <source>
        <strain evidence="1 2">DSM 44592</strain>
    </source>
</reference>
<comment type="caution">
    <text evidence="1">The sequence shown here is derived from an EMBL/GenBank/DDBJ whole genome shotgun (WGS) entry which is preliminary data.</text>
</comment>
<gene>
    <name evidence="1" type="ORF">H480_19203</name>
</gene>
<sequence length="82" mass="9216">MPDTKPRRTAANRDFELLDAARRGQLTCTRDHDLNPTYRGPFPITEPDRAAIMRLVLRGALRYEQAGSHGFGVGRLLPRGAR</sequence>
<dbReference type="RefSeq" id="WP_003087087.1">
    <property type="nucleotide sequence ID" value="NZ_AOUO01000254.1"/>
</dbReference>
<evidence type="ECO:0000313" key="1">
    <source>
        <dbReference type="EMBL" id="EOD66882.1"/>
    </source>
</evidence>
<dbReference type="Proteomes" id="UP000014139">
    <property type="component" value="Unassembled WGS sequence"/>
</dbReference>
<proteinExistence type="predicted"/>
<evidence type="ECO:0000313" key="2">
    <source>
        <dbReference type="Proteomes" id="UP000014139"/>
    </source>
</evidence>
<name>R1G5Z8_9PSEU</name>
<dbReference type="EMBL" id="AOUO01000254">
    <property type="protein sequence ID" value="EOD66882.1"/>
    <property type="molecule type" value="Genomic_DNA"/>
</dbReference>
<organism evidence="1 2">
    <name type="scientific">Amycolatopsis vancoresmycina DSM 44592</name>
    <dbReference type="NCBI Taxonomy" id="1292037"/>
    <lineage>
        <taxon>Bacteria</taxon>
        <taxon>Bacillati</taxon>
        <taxon>Actinomycetota</taxon>
        <taxon>Actinomycetes</taxon>
        <taxon>Pseudonocardiales</taxon>
        <taxon>Pseudonocardiaceae</taxon>
        <taxon>Amycolatopsis</taxon>
    </lineage>
</organism>
<protein>
    <submittedName>
        <fullName evidence="1">Uncharacterized protein</fullName>
    </submittedName>
</protein>
<accession>R1G5Z8</accession>
<dbReference type="PATRIC" id="fig|1292037.4.peg.3660"/>